<evidence type="ECO:0000259" key="2">
    <source>
        <dbReference type="Pfam" id="PF10551"/>
    </source>
</evidence>
<feature type="compositionally biased region" description="Basic residues" evidence="1">
    <location>
        <begin position="112"/>
        <end position="122"/>
    </location>
</feature>
<evidence type="ECO:0000313" key="4">
    <source>
        <dbReference type="Proteomes" id="UP001295423"/>
    </source>
</evidence>
<evidence type="ECO:0000313" key="3">
    <source>
        <dbReference type="EMBL" id="CAJ1959430.1"/>
    </source>
</evidence>
<gene>
    <name evidence="3" type="ORF">CYCCA115_LOCUS17853</name>
</gene>
<dbReference type="AlphaFoldDB" id="A0AAD2G2E2"/>
<feature type="region of interest" description="Disordered" evidence="1">
    <location>
        <begin position="112"/>
        <end position="134"/>
    </location>
</feature>
<dbReference type="Pfam" id="PF10551">
    <property type="entry name" value="MULE"/>
    <property type="match status" value="1"/>
</dbReference>
<feature type="domain" description="MULE transposase" evidence="2">
    <location>
        <begin position="474"/>
        <end position="574"/>
    </location>
</feature>
<proteinExistence type="predicted"/>
<name>A0AAD2G2E2_9STRA</name>
<keyword evidence="4" id="KW-1185">Reference proteome</keyword>
<dbReference type="EMBL" id="CAKOGP040001995">
    <property type="protein sequence ID" value="CAJ1959430.1"/>
    <property type="molecule type" value="Genomic_DNA"/>
</dbReference>
<evidence type="ECO:0000256" key="1">
    <source>
        <dbReference type="SAM" id="MobiDB-lite"/>
    </source>
</evidence>
<organism evidence="3 4">
    <name type="scientific">Cylindrotheca closterium</name>
    <dbReference type="NCBI Taxonomy" id="2856"/>
    <lineage>
        <taxon>Eukaryota</taxon>
        <taxon>Sar</taxon>
        <taxon>Stramenopiles</taxon>
        <taxon>Ochrophyta</taxon>
        <taxon>Bacillariophyta</taxon>
        <taxon>Bacillariophyceae</taxon>
        <taxon>Bacillariophycidae</taxon>
        <taxon>Bacillariales</taxon>
        <taxon>Bacillariaceae</taxon>
        <taxon>Cylindrotheca</taxon>
    </lineage>
</organism>
<protein>
    <recommendedName>
        <fullName evidence="2">MULE transposase domain-containing protein</fullName>
    </recommendedName>
</protein>
<dbReference type="InterPro" id="IPR018289">
    <property type="entry name" value="MULE_transposase_dom"/>
</dbReference>
<sequence>MSSEYSSTIHLTQEELQQDVQISVSDAQEWTAEIPFIGLCDYDDNESVDLFLFITNGPKFTQAQFNPDHWPPTNADSYNGTLRCARNRKYANKEKNKDEYDAQGVCFGPCHKSHHHDRKRNRVNGQTKPRATQTAKDTTGNCLCNCRLSLKFSRNEEFIYLACKGEKIHKYHPKAPGPLPLKANNLTDEQKQQLLAQQRAAVANPQSRKILLELKQGYISKSAYRTVMITAPDYIAAKAVAGANSSAAEFIGWLRAQAANPETNLSYMVLSYALTSKNCCVVRRYIQNPKGWRSNSNPPSNPETVMNNLTYRDELLLPIEIQEPLASSRKSTPTPPIANEVDNQTIRNSLAYTSGDGKESCDEDTGSSHMDCNAAQGKVGIADKLCAKPAPIVPKGLYSIANVSIANQTNDNFAQSVEVESTLKGVAPMVELVEQAETHLLASSDTIMSPTKVMLGGAWMTEAEKRHFFRFPEVLFIDATHKSNNKGRPLLLVCGRDSGGKAFVILQMFMPNKTKAFYWWVFLEVSPAMLGVAHLKRVNLILTDGNANKYNALDQGIFHYFKNAIRWRCGHHLIEKTHQITRSF</sequence>
<dbReference type="Proteomes" id="UP001295423">
    <property type="component" value="Unassembled WGS sequence"/>
</dbReference>
<reference evidence="3" key="1">
    <citation type="submission" date="2023-08" db="EMBL/GenBank/DDBJ databases">
        <authorList>
            <person name="Audoor S."/>
            <person name="Bilcke G."/>
        </authorList>
    </citation>
    <scope>NUCLEOTIDE SEQUENCE</scope>
</reference>
<accession>A0AAD2G2E2</accession>
<feature type="compositionally biased region" description="Polar residues" evidence="1">
    <location>
        <begin position="123"/>
        <end position="134"/>
    </location>
</feature>
<comment type="caution">
    <text evidence="3">The sequence shown here is derived from an EMBL/GenBank/DDBJ whole genome shotgun (WGS) entry which is preliminary data.</text>
</comment>